<dbReference type="InterPro" id="IPR011701">
    <property type="entry name" value="MFS"/>
</dbReference>
<feature type="transmembrane region" description="Helical" evidence="1">
    <location>
        <begin position="373"/>
        <end position="390"/>
    </location>
</feature>
<evidence type="ECO:0000256" key="1">
    <source>
        <dbReference type="SAM" id="Phobius"/>
    </source>
</evidence>
<dbReference type="Pfam" id="PF07690">
    <property type="entry name" value="MFS_1"/>
    <property type="match status" value="1"/>
</dbReference>
<feature type="transmembrane region" description="Helical" evidence="1">
    <location>
        <begin position="7"/>
        <end position="26"/>
    </location>
</feature>
<keyword evidence="1" id="KW-0812">Transmembrane</keyword>
<evidence type="ECO:0000313" key="3">
    <source>
        <dbReference type="Proteomes" id="UP000006875"/>
    </source>
</evidence>
<dbReference type="EMBL" id="CP002281">
    <property type="protein sequence ID" value="ADO83401.1"/>
    <property type="molecule type" value="Genomic_DNA"/>
</dbReference>
<proteinExistence type="predicted"/>
<dbReference type="GO" id="GO:0022857">
    <property type="term" value="F:transmembrane transporter activity"/>
    <property type="evidence" value="ECO:0007669"/>
    <property type="project" value="InterPro"/>
</dbReference>
<feature type="transmembrane region" description="Helical" evidence="1">
    <location>
        <begin position="272"/>
        <end position="296"/>
    </location>
</feature>
<dbReference type="InterPro" id="IPR036259">
    <property type="entry name" value="MFS_trans_sf"/>
</dbReference>
<organism evidence="2 3">
    <name type="scientific">Ilyobacter polytropus (strain ATCC 51220 / DSM 2926 / LMG 16218 / CuHBu1)</name>
    <dbReference type="NCBI Taxonomy" id="572544"/>
    <lineage>
        <taxon>Bacteria</taxon>
        <taxon>Fusobacteriati</taxon>
        <taxon>Fusobacteriota</taxon>
        <taxon>Fusobacteriia</taxon>
        <taxon>Fusobacteriales</taxon>
        <taxon>Fusobacteriaceae</taxon>
        <taxon>Ilyobacter</taxon>
    </lineage>
</organism>
<dbReference type="SUPFAM" id="SSF103473">
    <property type="entry name" value="MFS general substrate transporter"/>
    <property type="match status" value="1"/>
</dbReference>
<dbReference type="eggNOG" id="COG2814">
    <property type="taxonomic scope" value="Bacteria"/>
</dbReference>
<dbReference type="HOGENOM" id="CLU_057648_0_0_0"/>
<evidence type="ECO:0000313" key="2">
    <source>
        <dbReference type="EMBL" id="ADO83401.1"/>
    </source>
</evidence>
<feature type="transmembrane region" description="Helical" evidence="1">
    <location>
        <begin position="165"/>
        <end position="187"/>
    </location>
</feature>
<feature type="transmembrane region" description="Helical" evidence="1">
    <location>
        <begin position="140"/>
        <end position="159"/>
    </location>
</feature>
<dbReference type="Gene3D" id="1.20.1250.20">
    <property type="entry name" value="MFS general substrate transporter like domains"/>
    <property type="match status" value="2"/>
</dbReference>
<feature type="transmembrane region" description="Helical" evidence="1">
    <location>
        <begin position="208"/>
        <end position="229"/>
    </location>
</feature>
<protein>
    <submittedName>
        <fullName evidence="2">Major facilitator superfamily MFS_1</fullName>
    </submittedName>
</protein>
<dbReference type="AlphaFoldDB" id="E3H9L2"/>
<dbReference type="Proteomes" id="UP000006875">
    <property type="component" value="Chromosome"/>
</dbReference>
<feature type="transmembrane region" description="Helical" evidence="1">
    <location>
        <begin position="241"/>
        <end position="260"/>
    </location>
</feature>
<gene>
    <name evidence="2" type="ordered locus">Ilyop_1623</name>
</gene>
<reference evidence="2 3" key="1">
    <citation type="journal article" date="2010" name="Stand. Genomic Sci.">
        <title>Complete genome sequence of Ilyobacter polytropus type strain (CuHbu1).</title>
        <authorList>
            <person name="Sikorski J."/>
            <person name="Chertkov O."/>
            <person name="Lapidus A."/>
            <person name="Nolan M."/>
            <person name="Lucas S."/>
            <person name="Del Rio T.G."/>
            <person name="Tice H."/>
            <person name="Cheng J.F."/>
            <person name="Tapia R."/>
            <person name="Han C."/>
            <person name="Goodwin L."/>
            <person name="Pitluck S."/>
            <person name="Liolios K."/>
            <person name="Ivanova N."/>
            <person name="Mavromatis K."/>
            <person name="Mikhailova N."/>
            <person name="Pati A."/>
            <person name="Chen A."/>
            <person name="Palaniappan K."/>
            <person name="Land M."/>
            <person name="Hauser L."/>
            <person name="Chang Y.J."/>
            <person name="Jeffries C.D."/>
            <person name="Brambilla E."/>
            <person name="Yasawong M."/>
            <person name="Rohde M."/>
            <person name="Pukall R."/>
            <person name="Spring S."/>
            <person name="Goker M."/>
            <person name="Woyke T."/>
            <person name="Bristow J."/>
            <person name="Eisen J.A."/>
            <person name="Markowitz V."/>
            <person name="Hugenholtz P."/>
            <person name="Kyrpides N.C."/>
            <person name="Klenk H.P."/>
        </authorList>
    </citation>
    <scope>NUCLEOTIDE SEQUENCE [LARGE SCALE GENOMIC DNA]</scope>
    <source>
        <strain evidence="3">ATCC 51220 / DSM 2926 / LMG 16218 / CuHBu1</strain>
    </source>
</reference>
<sequence length="394" mass="44329">MKKEVKIYFYILIFTALATGMSQGILSNYFKDAYNITAFERGVIEFPREIPGMICVLVIALLAALNDIRVSMFAQILSIFGIVVLGFFTPQFSIMLVFLFINSLGTHLFMPLSDGIGISLVDQDKLGMRMGQFKGTSVKFLMVSSTIVFICFKLNIFSFSTAIKWPFVLAGMFLLIVLGLLILLDRTMHHPVIHHKKTKFVFRKEYKLYYILVILYGAQKQIMLVYGPWVLIEILGKKADTLALLAIAGAFIGIFFIPALGRWLDRYGVKKLLYADGISFVMVYFLFGLLTTGYVTGTLSTIGWPVLLGYFMVIIDKMSTQMSFIRTVYLKNIAVNSSDIIPTLSLGMSMDHFVSITCAILSGLVWSVWGPQYIFYFAASISLGNIYVAYKVKL</sequence>
<keyword evidence="1" id="KW-1133">Transmembrane helix</keyword>
<accession>E3H9L2</accession>
<name>E3H9L2_ILYPC</name>
<keyword evidence="1" id="KW-0472">Membrane</keyword>
<dbReference type="KEGG" id="ipo:Ilyop_1623"/>
<feature type="transmembrane region" description="Helical" evidence="1">
    <location>
        <begin position="46"/>
        <end position="65"/>
    </location>
</feature>
<keyword evidence="3" id="KW-1185">Reference proteome</keyword>